<evidence type="ECO:0000313" key="2">
    <source>
        <dbReference type="Proteomes" id="UP001152467"/>
    </source>
</evidence>
<name>A0A9W4R001_9GAMM</name>
<gene>
    <name evidence="1" type="ORF">PSECIP111854_02890</name>
</gene>
<reference evidence="1" key="1">
    <citation type="submission" date="2022-07" db="EMBL/GenBank/DDBJ databases">
        <authorList>
            <person name="Criscuolo A."/>
        </authorList>
    </citation>
    <scope>NUCLEOTIDE SEQUENCE</scope>
    <source>
        <strain evidence="1">CIP111854</strain>
    </source>
</reference>
<dbReference type="Proteomes" id="UP001152467">
    <property type="component" value="Unassembled WGS sequence"/>
</dbReference>
<accession>A0A9W4R001</accession>
<proteinExistence type="predicted"/>
<keyword evidence="2" id="KW-1185">Reference proteome</keyword>
<sequence>MVLRAIGVQGIYFNNRLFSRWIATYELIMQI</sequence>
<dbReference type="AlphaFoldDB" id="A0A9W4R001"/>
<evidence type="ECO:0000313" key="1">
    <source>
        <dbReference type="EMBL" id="CAH9061835.1"/>
    </source>
</evidence>
<protein>
    <submittedName>
        <fullName evidence="1">Uncharacterized protein</fullName>
    </submittedName>
</protein>
<dbReference type="EMBL" id="CAMAPC010000012">
    <property type="protein sequence ID" value="CAH9061835.1"/>
    <property type="molecule type" value="Genomic_DNA"/>
</dbReference>
<comment type="caution">
    <text evidence="1">The sequence shown here is derived from an EMBL/GenBank/DDBJ whole genome shotgun (WGS) entry which is preliminary data.</text>
</comment>
<organism evidence="1 2">
    <name type="scientific">Pseudoalteromonas holothuriae</name>
    <dbReference type="NCBI Taxonomy" id="2963714"/>
    <lineage>
        <taxon>Bacteria</taxon>
        <taxon>Pseudomonadati</taxon>
        <taxon>Pseudomonadota</taxon>
        <taxon>Gammaproteobacteria</taxon>
        <taxon>Alteromonadales</taxon>
        <taxon>Pseudoalteromonadaceae</taxon>
        <taxon>Pseudoalteromonas</taxon>
    </lineage>
</organism>